<dbReference type="Gene3D" id="3.80.10.10">
    <property type="entry name" value="Ribonuclease Inhibitor"/>
    <property type="match status" value="1"/>
</dbReference>
<dbReference type="PANTHER" id="PTHR22939:SF129">
    <property type="entry name" value="SERINE PROTEASE HTRA2, MITOCHONDRIAL"/>
    <property type="match status" value="1"/>
</dbReference>
<gene>
    <name evidence="3" type="ORF">ONB1V03_LOCUS11991</name>
</gene>
<organism evidence="3">
    <name type="scientific">Oppiella nova</name>
    <dbReference type="NCBI Taxonomy" id="334625"/>
    <lineage>
        <taxon>Eukaryota</taxon>
        <taxon>Metazoa</taxon>
        <taxon>Ecdysozoa</taxon>
        <taxon>Arthropoda</taxon>
        <taxon>Chelicerata</taxon>
        <taxon>Arachnida</taxon>
        <taxon>Acari</taxon>
        <taxon>Acariformes</taxon>
        <taxon>Sarcoptiformes</taxon>
        <taxon>Oribatida</taxon>
        <taxon>Brachypylina</taxon>
        <taxon>Oppioidea</taxon>
        <taxon>Oppiidae</taxon>
        <taxon>Oppiella</taxon>
    </lineage>
</organism>
<reference evidence="3" key="1">
    <citation type="submission" date="2020-11" db="EMBL/GenBank/DDBJ databases">
        <authorList>
            <person name="Tran Van P."/>
        </authorList>
    </citation>
    <scope>NUCLEOTIDE SEQUENCE</scope>
</reference>
<dbReference type="GO" id="GO:0006515">
    <property type="term" value="P:protein quality control for misfolded or incompletely synthesized proteins"/>
    <property type="evidence" value="ECO:0007669"/>
    <property type="project" value="TreeGrafter"/>
</dbReference>
<dbReference type="AlphaFoldDB" id="A0A7R9M8D2"/>
<dbReference type="Gene3D" id="2.40.10.120">
    <property type="match status" value="1"/>
</dbReference>
<dbReference type="OrthoDB" id="10557583at2759"/>
<dbReference type="SUPFAM" id="SSF50494">
    <property type="entry name" value="Trypsin-like serine proteases"/>
    <property type="match status" value="1"/>
</dbReference>
<evidence type="ECO:0000256" key="1">
    <source>
        <dbReference type="SAM" id="MobiDB-lite"/>
    </source>
</evidence>
<feature type="region of interest" description="Disordered" evidence="1">
    <location>
        <begin position="711"/>
        <end position="772"/>
    </location>
</feature>
<protein>
    <submittedName>
        <fullName evidence="3">Uncharacterized protein</fullName>
    </submittedName>
</protein>
<dbReference type="PANTHER" id="PTHR22939">
    <property type="entry name" value="SERINE PROTEASE FAMILY S1C HTRA-RELATED"/>
    <property type="match status" value="1"/>
</dbReference>
<evidence type="ECO:0000313" key="3">
    <source>
        <dbReference type="EMBL" id="CAD7655348.1"/>
    </source>
</evidence>
<name>A0A7R9M8D2_9ACAR</name>
<accession>A0A7R9M8D2</accession>
<feature type="compositionally biased region" description="Polar residues" evidence="1">
    <location>
        <begin position="711"/>
        <end position="725"/>
    </location>
</feature>
<keyword evidence="2" id="KW-0472">Membrane</keyword>
<dbReference type="InterPro" id="IPR032675">
    <property type="entry name" value="LRR_dom_sf"/>
</dbReference>
<evidence type="ECO:0000256" key="2">
    <source>
        <dbReference type="SAM" id="Phobius"/>
    </source>
</evidence>
<keyword evidence="2" id="KW-0812">Transmembrane</keyword>
<feature type="non-terminal residue" evidence="3">
    <location>
        <position position="1"/>
    </location>
</feature>
<proteinExistence type="predicted"/>
<keyword evidence="2" id="KW-1133">Transmembrane helix</keyword>
<evidence type="ECO:0000313" key="4">
    <source>
        <dbReference type="Proteomes" id="UP000728032"/>
    </source>
</evidence>
<dbReference type="EMBL" id="OC924169">
    <property type="protein sequence ID" value="CAD7655348.1"/>
    <property type="molecule type" value="Genomic_DNA"/>
</dbReference>
<dbReference type="Pfam" id="PF13365">
    <property type="entry name" value="Trypsin_2"/>
    <property type="match status" value="1"/>
</dbReference>
<dbReference type="Proteomes" id="UP000728032">
    <property type="component" value="Unassembled WGS sequence"/>
</dbReference>
<feature type="compositionally biased region" description="Basic and acidic residues" evidence="1">
    <location>
        <begin position="760"/>
        <end position="772"/>
    </location>
</feature>
<dbReference type="EMBL" id="CAJPVJ010009344">
    <property type="protein sequence ID" value="CAG2172535.1"/>
    <property type="molecule type" value="Genomic_DNA"/>
</dbReference>
<dbReference type="InterPro" id="IPR009003">
    <property type="entry name" value="Peptidase_S1_PA"/>
</dbReference>
<feature type="transmembrane region" description="Helical" evidence="2">
    <location>
        <begin position="674"/>
        <end position="697"/>
    </location>
</feature>
<keyword evidence="4" id="KW-1185">Reference proteome</keyword>
<dbReference type="SUPFAM" id="SSF52047">
    <property type="entry name" value="RNI-like"/>
    <property type="match status" value="1"/>
</dbReference>
<sequence length="772" mass="88039">FTQDNRSLVQKLWGFGFTLTNDFSNEMFATFIANNKSLKCLRAWAEGESPPKRSVIKMMTQISELKQLRELDLYIYGNGDPMDYLPYKWFAKIGAKCRQLKRFTLLMVSNSWQLNVDVMNAMKCMPRLRRLYLGLQLSSDAEVVIPSDMFDGIYGCKRLTHLSLNVWGIHDTLLNGIEINLRKLQSLIISSDEDIGYKSASAVVMISMIGSNALYKRRRSQLSTHCMRSDNHLKHQLFNLRRAYLVGPFKEDWELPFVSFRPYYQRQDPELMKDGTQYVLGSGFIVHPKGLVVTSLPSVGTHAEVMVRLGNGDEVKGRVVTKDNILAVIELEKRDKDYPSVDFADSDALQVGDEVLALTDPRYGIYNYMSDGRVTDLRLSGSLVQKFQRMSDLAAYDYIIHTALSKANGSALLNRAGQVLGMNCAQQDNHINVCIMVTSMTRMRDNFYFLSTYDKRFWFISESDEANDKNSRNESDEANDKNSRKLDTITTNWLKIDASLYYGLNAECGLQFRDSLVLVNYNEKSQQNEILYGNLRDWKWTSMVWSQFEGFKVTETLLDWKRSIDGIAIIEETLFLFQDNKQIRVDCLYKTDKWVYEVNTGHKNFLITGPFNATYFGEQQKDTIPLYIIKGDKYHICYLKMSENVMATCDPEDLSGNSLIPKPQCVVKSDPNKALFTSLMVQLFLLFMILAAATIFANTHLINMWSESDSPVEANTATKPKNTAEIQLKSPVKPPVGLPVKQPVGSPVKSPVNTPVNKAKMREPSKGLIERK</sequence>